<evidence type="ECO:0000259" key="9">
    <source>
        <dbReference type="Pfam" id="PF01336"/>
    </source>
</evidence>
<dbReference type="SUPFAM" id="SSF50249">
    <property type="entry name" value="Nucleic acid-binding proteins"/>
    <property type="match status" value="1"/>
</dbReference>
<evidence type="ECO:0000256" key="1">
    <source>
        <dbReference type="ARBA" id="ARBA00004123"/>
    </source>
</evidence>
<accession>A0AAV1DM62</accession>
<evidence type="ECO:0000313" key="10">
    <source>
        <dbReference type="EMBL" id="CAI9107787.1"/>
    </source>
</evidence>
<organism evidence="10 11">
    <name type="scientific">Oldenlandia corymbosa var. corymbosa</name>
    <dbReference type="NCBI Taxonomy" id="529605"/>
    <lineage>
        <taxon>Eukaryota</taxon>
        <taxon>Viridiplantae</taxon>
        <taxon>Streptophyta</taxon>
        <taxon>Embryophyta</taxon>
        <taxon>Tracheophyta</taxon>
        <taxon>Spermatophyta</taxon>
        <taxon>Magnoliopsida</taxon>
        <taxon>eudicotyledons</taxon>
        <taxon>Gunneridae</taxon>
        <taxon>Pentapetalae</taxon>
        <taxon>asterids</taxon>
        <taxon>lamiids</taxon>
        <taxon>Gentianales</taxon>
        <taxon>Rubiaceae</taxon>
        <taxon>Rubioideae</taxon>
        <taxon>Spermacoceae</taxon>
        <taxon>Hedyotis-Oldenlandia complex</taxon>
        <taxon>Oldenlandia</taxon>
    </lineage>
</organism>
<protein>
    <recommendedName>
        <fullName evidence="3">CST complex subunit STN1</fullName>
    </recommendedName>
    <alternativeName>
        <fullName evidence="8">Suppressor of cdc thirteen homolog</fullName>
    </alternativeName>
</protein>
<dbReference type="AlphaFoldDB" id="A0AAV1DM62"/>
<proteinExistence type="predicted"/>
<dbReference type="EMBL" id="OX459122">
    <property type="protein sequence ID" value="CAI9107787.1"/>
    <property type="molecule type" value="Genomic_DNA"/>
</dbReference>
<dbReference type="GO" id="GO:0005634">
    <property type="term" value="C:nucleus"/>
    <property type="evidence" value="ECO:0007669"/>
    <property type="project" value="UniProtKB-SubCell"/>
</dbReference>
<feature type="domain" description="OB" evidence="9">
    <location>
        <begin position="53"/>
        <end position="141"/>
    </location>
</feature>
<dbReference type="InterPro" id="IPR012340">
    <property type="entry name" value="NA-bd_OB-fold"/>
</dbReference>
<dbReference type="InterPro" id="IPR004365">
    <property type="entry name" value="NA-bd_OB_tRNA"/>
</dbReference>
<gene>
    <name evidence="10" type="ORF">OLC1_LOCUS16009</name>
</gene>
<sequence length="165" mass="18528">MATLIKPSAMDDLYNTHVKLLASDLLKLTPSPSRNDSSAFLRRGKRLSRAETVGIVVTRDLKPGKFVKFSVDDGFGCITCILWTNQLTSAYFSRRNPSGVRLIAEVANDFASRVQLGVLVRVRGRITGYRGNIQITVTDVVVERDPNMQILHWLDCVRLARKCYN</sequence>
<dbReference type="Gene3D" id="2.40.50.140">
    <property type="entry name" value="Nucleic acid-binding proteins"/>
    <property type="match status" value="1"/>
</dbReference>
<keyword evidence="5" id="KW-0779">Telomere</keyword>
<keyword evidence="4" id="KW-0158">Chromosome</keyword>
<keyword evidence="6" id="KW-0238">DNA-binding</keyword>
<dbReference type="GO" id="GO:0000781">
    <property type="term" value="C:chromosome, telomeric region"/>
    <property type="evidence" value="ECO:0007669"/>
    <property type="project" value="UniProtKB-SubCell"/>
</dbReference>
<dbReference type="GO" id="GO:0003677">
    <property type="term" value="F:DNA binding"/>
    <property type="evidence" value="ECO:0007669"/>
    <property type="project" value="UniProtKB-KW"/>
</dbReference>
<dbReference type="PANTHER" id="PTHR13989">
    <property type="entry name" value="REPLICATION PROTEIN A-RELATED"/>
    <property type="match status" value="1"/>
</dbReference>
<comment type="subcellular location">
    <subcellularLocation>
        <location evidence="2">Chromosome</location>
        <location evidence="2">Telomere</location>
    </subcellularLocation>
    <subcellularLocation>
        <location evidence="1">Nucleus</location>
    </subcellularLocation>
</comment>
<dbReference type="Proteomes" id="UP001161247">
    <property type="component" value="Chromosome 5"/>
</dbReference>
<evidence type="ECO:0000256" key="6">
    <source>
        <dbReference type="ARBA" id="ARBA00023125"/>
    </source>
</evidence>
<evidence type="ECO:0000256" key="8">
    <source>
        <dbReference type="ARBA" id="ARBA00030039"/>
    </source>
</evidence>
<dbReference type="Pfam" id="PF01336">
    <property type="entry name" value="tRNA_anti-codon"/>
    <property type="match status" value="1"/>
</dbReference>
<evidence type="ECO:0000256" key="2">
    <source>
        <dbReference type="ARBA" id="ARBA00004574"/>
    </source>
</evidence>
<dbReference type="PANTHER" id="PTHR13989:SF33">
    <property type="entry name" value="CST COMPLEX SUBUNIT STN1"/>
    <property type="match status" value="1"/>
</dbReference>
<evidence type="ECO:0000256" key="3">
    <source>
        <dbReference type="ARBA" id="ARBA00017411"/>
    </source>
</evidence>
<evidence type="ECO:0000256" key="5">
    <source>
        <dbReference type="ARBA" id="ARBA00022895"/>
    </source>
</evidence>
<evidence type="ECO:0000256" key="4">
    <source>
        <dbReference type="ARBA" id="ARBA00022454"/>
    </source>
</evidence>
<evidence type="ECO:0000313" key="11">
    <source>
        <dbReference type="Proteomes" id="UP001161247"/>
    </source>
</evidence>
<name>A0AAV1DM62_OLDCO</name>
<keyword evidence="11" id="KW-1185">Reference proteome</keyword>
<dbReference type="InterPro" id="IPR040260">
    <property type="entry name" value="RFA2-like"/>
</dbReference>
<reference evidence="10" key="1">
    <citation type="submission" date="2023-03" db="EMBL/GenBank/DDBJ databases">
        <authorList>
            <person name="Julca I."/>
        </authorList>
    </citation>
    <scope>NUCLEOTIDE SEQUENCE</scope>
</reference>
<evidence type="ECO:0000256" key="7">
    <source>
        <dbReference type="ARBA" id="ARBA00023242"/>
    </source>
</evidence>
<keyword evidence="7" id="KW-0539">Nucleus</keyword>